<feature type="region of interest" description="Disordered" evidence="3">
    <location>
        <begin position="45"/>
        <end position="89"/>
    </location>
</feature>
<dbReference type="InterPro" id="IPR035979">
    <property type="entry name" value="RBD_domain_sf"/>
</dbReference>
<organism evidence="5 6">
    <name type="scientific">Ceratopteris richardii</name>
    <name type="common">Triangle waterfern</name>
    <dbReference type="NCBI Taxonomy" id="49495"/>
    <lineage>
        <taxon>Eukaryota</taxon>
        <taxon>Viridiplantae</taxon>
        <taxon>Streptophyta</taxon>
        <taxon>Embryophyta</taxon>
        <taxon>Tracheophyta</taxon>
        <taxon>Polypodiopsida</taxon>
        <taxon>Polypodiidae</taxon>
        <taxon>Polypodiales</taxon>
        <taxon>Pteridineae</taxon>
        <taxon>Pteridaceae</taxon>
        <taxon>Parkerioideae</taxon>
        <taxon>Ceratopteris</taxon>
    </lineage>
</organism>
<dbReference type="SUPFAM" id="SSF54928">
    <property type="entry name" value="RNA-binding domain, RBD"/>
    <property type="match status" value="2"/>
</dbReference>
<gene>
    <name evidence="5" type="ORF">KP509_06G048800</name>
</gene>
<reference evidence="5" key="1">
    <citation type="submission" date="2021-08" db="EMBL/GenBank/DDBJ databases">
        <title>WGS assembly of Ceratopteris richardii.</title>
        <authorList>
            <person name="Marchant D.B."/>
            <person name="Chen G."/>
            <person name="Jenkins J."/>
            <person name="Shu S."/>
            <person name="Leebens-Mack J."/>
            <person name="Grimwood J."/>
            <person name="Schmutz J."/>
            <person name="Soltis P."/>
            <person name="Soltis D."/>
            <person name="Chen Z.-H."/>
        </authorList>
    </citation>
    <scope>NUCLEOTIDE SEQUENCE</scope>
    <source>
        <strain evidence="5">Whitten #5841</strain>
        <tissue evidence="5">Leaf</tissue>
    </source>
</reference>
<evidence type="ECO:0000259" key="4">
    <source>
        <dbReference type="PROSITE" id="PS50102"/>
    </source>
</evidence>
<dbReference type="SMART" id="SM00360">
    <property type="entry name" value="RRM"/>
    <property type="match status" value="2"/>
</dbReference>
<dbReference type="PANTHER" id="PTHR48024:SF25">
    <property type="entry name" value="UBP1-ASSOCIATED PROTEIN 2C"/>
    <property type="match status" value="1"/>
</dbReference>
<dbReference type="Gene3D" id="3.30.70.330">
    <property type="match status" value="2"/>
</dbReference>
<accession>A0A8T2UFS9</accession>
<dbReference type="Proteomes" id="UP000825935">
    <property type="component" value="Chromosome 6"/>
</dbReference>
<dbReference type="GO" id="GO:0003723">
    <property type="term" value="F:RNA binding"/>
    <property type="evidence" value="ECO:0007669"/>
    <property type="project" value="UniProtKB-UniRule"/>
</dbReference>
<sequence>MNRAYCERITINHCDLSPIWPPHDNFCIYSECEGERSWRFRTMDSNKKRKAEEEPVHEGEGEDIDEEEDEDGDEEEEEEQNGAADAGEVSVSEVRGLIEPFTKDQIIDVLTQAALADSKLLNKIKKLADKDPAHRKLFVRGLGWDTSTEAVRSVFGTYGEIEECTIIKDRQTGRSKGYGFVTYKHMDGAFKALKEPSKKIEGRVTVSQLASVGPIPASGDQTGRKIYVGNVPHDLSAEKLLSVFSQYGEVEEGPLGFDKVSGKSKGYALFVYKSTESAKKALKDPLKTIDGHQLNCKMATSDGSQKTKMDALDLGLAQAGGLVGSAPNLQYSALSGLLPVNQGLLGQHSIAPALGLFTGLNQGSSIGLNASIAHQLALGSSINPSLTQSLTPSLSSLNSPLPQGASQGLSQASLASYGIQGLGMYGSQVAGLGGSGANTLYGGVASSGGPQTGILQASGQGYASGQLGQGSANRSQPFSGYFGN</sequence>
<keyword evidence="1 2" id="KW-0694">RNA-binding</keyword>
<dbReference type="OMA" id="QNQNFAG"/>
<dbReference type="InterPro" id="IPR012677">
    <property type="entry name" value="Nucleotide-bd_a/b_plait_sf"/>
</dbReference>
<protein>
    <recommendedName>
        <fullName evidence="4">RRM domain-containing protein</fullName>
    </recommendedName>
</protein>
<proteinExistence type="predicted"/>
<comment type="caution">
    <text evidence="5">The sequence shown here is derived from an EMBL/GenBank/DDBJ whole genome shotgun (WGS) entry which is preliminary data.</text>
</comment>
<dbReference type="Pfam" id="PF00076">
    <property type="entry name" value="RRM_1"/>
    <property type="match status" value="2"/>
</dbReference>
<feature type="compositionally biased region" description="Acidic residues" evidence="3">
    <location>
        <begin position="60"/>
        <end position="80"/>
    </location>
</feature>
<feature type="domain" description="RRM" evidence="4">
    <location>
        <begin position="224"/>
        <end position="306"/>
    </location>
</feature>
<feature type="region of interest" description="Disordered" evidence="3">
    <location>
        <begin position="465"/>
        <end position="484"/>
    </location>
</feature>
<feature type="compositionally biased region" description="Basic and acidic residues" evidence="3">
    <location>
        <begin position="45"/>
        <end position="59"/>
    </location>
</feature>
<evidence type="ECO:0000256" key="3">
    <source>
        <dbReference type="SAM" id="MobiDB-lite"/>
    </source>
</evidence>
<dbReference type="EMBL" id="CM035411">
    <property type="protein sequence ID" value="KAH7435091.1"/>
    <property type="molecule type" value="Genomic_DNA"/>
</dbReference>
<feature type="domain" description="RRM" evidence="4">
    <location>
        <begin position="135"/>
        <end position="233"/>
    </location>
</feature>
<dbReference type="InterPro" id="IPR000504">
    <property type="entry name" value="RRM_dom"/>
</dbReference>
<evidence type="ECO:0000256" key="2">
    <source>
        <dbReference type="PROSITE-ProRule" id="PRU00176"/>
    </source>
</evidence>
<dbReference type="InterPro" id="IPR050886">
    <property type="entry name" value="RNA-binding_reg"/>
</dbReference>
<dbReference type="GO" id="GO:0005634">
    <property type="term" value="C:nucleus"/>
    <property type="evidence" value="ECO:0007669"/>
    <property type="project" value="TreeGrafter"/>
</dbReference>
<dbReference type="PROSITE" id="PS50102">
    <property type="entry name" value="RRM"/>
    <property type="match status" value="2"/>
</dbReference>
<feature type="compositionally biased region" description="Polar residues" evidence="3">
    <location>
        <begin position="469"/>
        <end position="478"/>
    </location>
</feature>
<name>A0A8T2UFS9_CERRI</name>
<evidence type="ECO:0000313" key="5">
    <source>
        <dbReference type="EMBL" id="KAH7435091.1"/>
    </source>
</evidence>
<dbReference type="AlphaFoldDB" id="A0A8T2UFS9"/>
<evidence type="ECO:0000313" key="6">
    <source>
        <dbReference type="Proteomes" id="UP000825935"/>
    </source>
</evidence>
<dbReference type="OrthoDB" id="1875751at2759"/>
<dbReference type="PANTHER" id="PTHR48024">
    <property type="entry name" value="GEO13361P1-RELATED"/>
    <property type="match status" value="1"/>
</dbReference>
<keyword evidence="6" id="KW-1185">Reference proteome</keyword>
<evidence type="ECO:0000256" key="1">
    <source>
        <dbReference type="ARBA" id="ARBA00022884"/>
    </source>
</evidence>